<keyword evidence="2" id="KW-1185">Reference proteome</keyword>
<reference evidence="1 2" key="1">
    <citation type="submission" date="2023-08" db="EMBL/GenBank/DDBJ databases">
        <authorList>
            <person name="Palmer J.M."/>
        </authorList>
    </citation>
    <scope>NUCLEOTIDE SEQUENCE [LARGE SCALE GENOMIC DNA]</scope>
    <source>
        <strain evidence="1 2">TWF481</strain>
    </source>
</reference>
<protein>
    <submittedName>
        <fullName evidence="1">Uncharacterized protein</fullName>
    </submittedName>
</protein>
<dbReference type="AlphaFoldDB" id="A0AAV9W0G6"/>
<sequence length="100" mass="9360">MPLIEAVGLLIIGGIFGSVVTIAATDAVGTAATVVATTAAEVAVSEAGTVFGPAIGALGTGAMLSGVAGCGLATAALGAVGVQIYKIVRGGGGDERSNSE</sequence>
<dbReference type="EMBL" id="JAVHJL010000010">
    <property type="protein sequence ID" value="KAK6496840.1"/>
    <property type="molecule type" value="Genomic_DNA"/>
</dbReference>
<accession>A0AAV9W0G6</accession>
<evidence type="ECO:0000313" key="1">
    <source>
        <dbReference type="EMBL" id="KAK6496840.1"/>
    </source>
</evidence>
<name>A0AAV9W0G6_9PEZI</name>
<proteinExistence type="predicted"/>
<comment type="caution">
    <text evidence="1">The sequence shown here is derived from an EMBL/GenBank/DDBJ whole genome shotgun (WGS) entry which is preliminary data.</text>
</comment>
<dbReference type="Proteomes" id="UP001370758">
    <property type="component" value="Unassembled WGS sequence"/>
</dbReference>
<evidence type="ECO:0000313" key="2">
    <source>
        <dbReference type="Proteomes" id="UP001370758"/>
    </source>
</evidence>
<gene>
    <name evidence="1" type="ORF">TWF481_001824</name>
</gene>
<organism evidence="1 2">
    <name type="scientific">Arthrobotrys musiformis</name>
    <dbReference type="NCBI Taxonomy" id="47236"/>
    <lineage>
        <taxon>Eukaryota</taxon>
        <taxon>Fungi</taxon>
        <taxon>Dikarya</taxon>
        <taxon>Ascomycota</taxon>
        <taxon>Pezizomycotina</taxon>
        <taxon>Orbiliomycetes</taxon>
        <taxon>Orbiliales</taxon>
        <taxon>Orbiliaceae</taxon>
        <taxon>Arthrobotrys</taxon>
    </lineage>
</organism>